<proteinExistence type="predicted"/>
<keyword evidence="1" id="KW-1133">Transmembrane helix</keyword>
<keyword evidence="1" id="KW-0472">Membrane</keyword>
<protein>
    <submittedName>
        <fullName evidence="2">Uncharacterized protein</fullName>
    </submittedName>
</protein>
<evidence type="ECO:0000313" key="2">
    <source>
        <dbReference type="EMBL" id="QHT16340.1"/>
    </source>
</evidence>
<feature type="transmembrane region" description="Helical" evidence="1">
    <location>
        <begin position="63"/>
        <end position="81"/>
    </location>
</feature>
<evidence type="ECO:0000256" key="1">
    <source>
        <dbReference type="SAM" id="Phobius"/>
    </source>
</evidence>
<accession>A0A6C0DJC7</accession>
<keyword evidence="1" id="KW-0812">Transmembrane</keyword>
<dbReference type="EMBL" id="MN739621">
    <property type="protein sequence ID" value="QHT16340.1"/>
    <property type="molecule type" value="Genomic_DNA"/>
</dbReference>
<dbReference type="AlphaFoldDB" id="A0A6C0DJC7"/>
<sequence length="111" mass="13168">MFTKLYLDTTNPNLKVTQLFQPSILFPMIISIVFHTIVYILFCNMVSYIFYNKILSNQINKRLAICLISIMIFGFIARFIHVKDVYKAYNGDMIKTRNHLDKLYISWIFIS</sequence>
<feature type="transmembrane region" description="Helical" evidence="1">
    <location>
        <begin position="24"/>
        <end position="51"/>
    </location>
</feature>
<organism evidence="2">
    <name type="scientific">viral metagenome</name>
    <dbReference type="NCBI Taxonomy" id="1070528"/>
    <lineage>
        <taxon>unclassified sequences</taxon>
        <taxon>metagenomes</taxon>
        <taxon>organismal metagenomes</taxon>
    </lineage>
</organism>
<name>A0A6C0DJC7_9ZZZZ</name>
<reference evidence="2" key="1">
    <citation type="journal article" date="2020" name="Nature">
        <title>Giant virus diversity and host interactions through global metagenomics.</title>
        <authorList>
            <person name="Schulz F."/>
            <person name="Roux S."/>
            <person name="Paez-Espino D."/>
            <person name="Jungbluth S."/>
            <person name="Walsh D.A."/>
            <person name="Denef V.J."/>
            <person name="McMahon K.D."/>
            <person name="Konstantinidis K.T."/>
            <person name="Eloe-Fadrosh E.A."/>
            <person name="Kyrpides N.C."/>
            <person name="Woyke T."/>
        </authorList>
    </citation>
    <scope>NUCLEOTIDE SEQUENCE</scope>
    <source>
        <strain evidence="2">GVMAG-M-3300023174-182</strain>
    </source>
</reference>